<dbReference type="Gene3D" id="1.10.30.50">
    <property type="match status" value="1"/>
</dbReference>
<dbReference type="SMART" id="SM00507">
    <property type="entry name" value="HNHc"/>
    <property type="match status" value="1"/>
</dbReference>
<evidence type="ECO:0000313" key="2">
    <source>
        <dbReference type="EMBL" id="GLS92129.1"/>
    </source>
</evidence>
<keyword evidence="3" id="KW-1185">Reference proteome</keyword>
<dbReference type="RefSeq" id="WP_284205225.1">
    <property type="nucleotide sequence ID" value="NZ_BSPQ01000018.1"/>
</dbReference>
<dbReference type="InterPro" id="IPR002711">
    <property type="entry name" value="HNH"/>
</dbReference>
<comment type="caution">
    <text evidence="2">The sequence shown here is derived from an EMBL/GenBank/DDBJ whole genome shotgun (WGS) entry which is preliminary data.</text>
</comment>
<dbReference type="EMBL" id="BSPQ01000018">
    <property type="protein sequence ID" value="GLS92129.1"/>
    <property type="molecule type" value="Genomic_DNA"/>
</dbReference>
<dbReference type="Proteomes" id="UP001157353">
    <property type="component" value="Unassembled WGS sequence"/>
</dbReference>
<gene>
    <name evidence="2" type="ORF">GCM10007916_31990</name>
</gene>
<dbReference type="Pfam" id="PF01844">
    <property type="entry name" value="HNH"/>
    <property type="match status" value="1"/>
</dbReference>
<dbReference type="CDD" id="cd00085">
    <property type="entry name" value="HNHc"/>
    <property type="match status" value="1"/>
</dbReference>
<proteinExistence type="predicted"/>
<protein>
    <recommendedName>
        <fullName evidence="1">HNH nuclease domain-containing protein</fullName>
    </recommendedName>
</protein>
<accession>A0ABQ6E415</accession>
<evidence type="ECO:0000313" key="3">
    <source>
        <dbReference type="Proteomes" id="UP001157353"/>
    </source>
</evidence>
<evidence type="ECO:0000259" key="1">
    <source>
        <dbReference type="SMART" id="SM00507"/>
    </source>
</evidence>
<feature type="domain" description="HNH nuclease" evidence="1">
    <location>
        <begin position="153"/>
        <end position="215"/>
    </location>
</feature>
<organism evidence="2 3">
    <name type="scientific">Psychromonas marina</name>
    <dbReference type="NCBI Taxonomy" id="88364"/>
    <lineage>
        <taxon>Bacteria</taxon>
        <taxon>Pseudomonadati</taxon>
        <taxon>Pseudomonadota</taxon>
        <taxon>Gammaproteobacteria</taxon>
        <taxon>Alteromonadales</taxon>
        <taxon>Psychromonadaceae</taxon>
        <taxon>Psychromonas</taxon>
    </lineage>
</organism>
<name>A0ABQ6E415_9GAMM</name>
<sequence>MAVTKGHGNPHWTRDETILALELYLNSLDKTPSGNDSRVQDLSTLLRSFPFHDNFAKNNTFRNPDGVAFKLQNLRAVATGKGLNNTSKTDKAVWKELGHDTILVKKLATDIKNGLEIISEAPALYKSNSEHDEGSVTYRIHAKRERSVALRNKFLKKCKKNGELSCELCVTQVEYIHPDYRESTFEVHHLNPLNNTGKTKNSFKDLALLCATCHRAIHKVIRDRTEPTSLEDAKLLLGINAIQGI</sequence>
<dbReference type="InterPro" id="IPR003615">
    <property type="entry name" value="HNH_nuc"/>
</dbReference>
<reference evidence="3" key="1">
    <citation type="journal article" date="2019" name="Int. J. Syst. Evol. Microbiol.">
        <title>The Global Catalogue of Microorganisms (GCM) 10K type strain sequencing project: providing services to taxonomists for standard genome sequencing and annotation.</title>
        <authorList>
            <consortium name="The Broad Institute Genomics Platform"/>
            <consortium name="The Broad Institute Genome Sequencing Center for Infectious Disease"/>
            <person name="Wu L."/>
            <person name="Ma J."/>
        </authorList>
    </citation>
    <scope>NUCLEOTIDE SEQUENCE [LARGE SCALE GENOMIC DNA]</scope>
    <source>
        <strain evidence="3">NBRC 103166</strain>
    </source>
</reference>